<evidence type="ECO:0000313" key="1">
    <source>
        <dbReference type="EMBL" id="GFS45338.1"/>
    </source>
</evidence>
<dbReference type="EMBL" id="BJWL01000447">
    <property type="protein sequence ID" value="GFS45338.1"/>
    <property type="molecule type" value="Genomic_DNA"/>
</dbReference>
<dbReference type="OrthoDB" id="1882346at2759"/>
<evidence type="ECO:0000313" key="2">
    <source>
        <dbReference type="Proteomes" id="UP000585474"/>
    </source>
</evidence>
<accession>A0A7J0DYD3</accession>
<name>A0A7J0DYD3_9ERIC</name>
<organism evidence="1 2">
    <name type="scientific">Actinidia rufa</name>
    <dbReference type="NCBI Taxonomy" id="165716"/>
    <lineage>
        <taxon>Eukaryota</taxon>
        <taxon>Viridiplantae</taxon>
        <taxon>Streptophyta</taxon>
        <taxon>Embryophyta</taxon>
        <taxon>Tracheophyta</taxon>
        <taxon>Spermatophyta</taxon>
        <taxon>Magnoliopsida</taxon>
        <taxon>eudicotyledons</taxon>
        <taxon>Gunneridae</taxon>
        <taxon>Pentapetalae</taxon>
        <taxon>asterids</taxon>
        <taxon>Ericales</taxon>
        <taxon>Actinidiaceae</taxon>
        <taxon>Actinidia</taxon>
    </lineage>
</organism>
<sequence>MDVNFCSFTPPSSTSISKFISDRPYLPILETQCKSMRDLQKIHAQLIKTGLAKDTVAASRVLAFCTAPGDVNYAYLVSLKFRTQTSSLGTLSSDASLIAQLPKLPSLSSLICWSPHLFNHTDSLTLQSSRPILNLI</sequence>
<gene>
    <name evidence="1" type="ORF">Acr_00g0095580</name>
</gene>
<proteinExistence type="predicted"/>
<dbReference type="AlphaFoldDB" id="A0A7J0DYD3"/>
<protein>
    <submittedName>
        <fullName evidence="1">Pentatricopeptide repeat (PPR-like) superfamily protein</fullName>
    </submittedName>
</protein>
<reference evidence="2" key="1">
    <citation type="submission" date="2019-07" db="EMBL/GenBank/DDBJ databases">
        <title>De Novo Assembly of kiwifruit Actinidia rufa.</title>
        <authorList>
            <person name="Sugita-Konishi S."/>
            <person name="Sato K."/>
            <person name="Mori E."/>
            <person name="Abe Y."/>
            <person name="Kisaki G."/>
            <person name="Hamano K."/>
            <person name="Suezawa K."/>
            <person name="Otani M."/>
            <person name="Fukuda T."/>
            <person name="Manabe T."/>
            <person name="Gomi K."/>
            <person name="Tabuchi M."/>
            <person name="Akimitsu K."/>
            <person name="Kataoka I."/>
        </authorList>
    </citation>
    <scope>NUCLEOTIDE SEQUENCE [LARGE SCALE GENOMIC DNA]</scope>
    <source>
        <strain evidence="2">cv. Fuchu</strain>
    </source>
</reference>
<dbReference type="Proteomes" id="UP000585474">
    <property type="component" value="Unassembled WGS sequence"/>
</dbReference>
<comment type="caution">
    <text evidence="1">The sequence shown here is derived from an EMBL/GenBank/DDBJ whole genome shotgun (WGS) entry which is preliminary data.</text>
</comment>
<keyword evidence="2" id="KW-1185">Reference proteome</keyword>